<sequence length="123" mass="14162">MIVTEAPLTQRCFGTGLVQSPFIFLQPHRPIKAHTQLSPHPHPHQRAEYEQPFNTHTHMQRLSLVRHIFLGSLPQFSRKSWSSQLLVLLFNPLLLASYSYTTTFLKSATLVRTQIKVLNQFNG</sequence>
<dbReference type="AlphaFoldDB" id="A0A564Z5N2"/>
<gene>
    <name evidence="1" type="ORF">WMSIL1_LOCUS12422</name>
</gene>
<accession>A0A564Z5N2</accession>
<evidence type="ECO:0000313" key="2">
    <source>
        <dbReference type="Proteomes" id="UP000321570"/>
    </source>
</evidence>
<dbReference type="EMBL" id="CABIJS010000632">
    <property type="protein sequence ID" value="VUZ54333.1"/>
    <property type="molecule type" value="Genomic_DNA"/>
</dbReference>
<dbReference type="Proteomes" id="UP000321570">
    <property type="component" value="Unassembled WGS sequence"/>
</dbReference>
<proteinExistence type="predicted"/>
<keyword evidence="2" id="KW-1185">Reference proteome</keyword>
<organism evidence="1 2">
    <name type="scientific">Hymenolepis diminuta</name>
    <name type="common">Rat tapeworm</name>
    <dbReference type="NCBI Taxonomy" id="6216"/>
    <lineage>
        <taxon>Eukaryota</taxon>
        <taxon>Metazoa</taxon>
        <taxon>Spiralia</taxon>
        <taxon>Lophotrochozoa</taxon>
        <taxon>Platyhelminthes</taxon>
        <taxon>Cestoda</taxon>
        <taxon>Eucestoda</taxon>
        <taxon>Cyclophyllidea</taxon>
        <taxon>Hymenolepididae</taxon>
        <taxon>Hymenolepis</taxon>
    </lineage>
</organism>
<evidence type="ECO:0000313" key="1">
    <source>
        <dbReference type="EMBL" id="VUZ54333.1"/>
    </source>
</evidence>
<reference evidence="1 2" key="1">
    <citation type="submission" date="2019-07" db="EMBL/GenBank/DDBJ databases">
        <authorList>
            <person name="Jastrzebski P J."/>
            <person name="Paukszto L."/>
            <person name="Jastrzebski P J."/>
        </authorList>
    </citation>
    <scope>NUCLEOTIDE SEQUENCE [LARGE SCALE GENOMIC DNA]</scope>
    <source>
        <strain evidence="1 2">WMS-il1</strain>
    </source>
</reference>
<protein>
    <submittedName>
        <fullName evidence="1">Uncharacterized protein</fullName>
    </submittedName>
</protein>
<name>A0A564Z5N2_HYMDI</name>